<keyword evidence="1" id="KW-0812">Transmembrane</keyword>
<dbReference type="SMART" id="SM00257">
    <property type="entry name" value="LysM"/>
    <property type="match status" value="1"/>
</dbReference>
<dbReference type="PANTHER" id="PTHR33734">
    <property type="entry name" value="LYSM DOMAIN-CONTAINING GPI-ANCHORED PROTEIN 2"/>
    <property type="match status" value="1"/>
</dbReference>
<dbReference type="SUPFAM" id="SSF54106">
    <property type="entry name" value="LysM domain"/>
    <property type="match status" value="1"/>
</dbReference>
<proteinExistence type="predicted"/>
<dbReference type="PROSITE" id="PS51782">
    <property type="entry name" value="LYSM"/>
    <property type="match status" value="1"/>
</dbReference>
<dbReference type="InterPro" id="IPR018392">
    <property type="entry name" value="LysM"/>
</dbReference>
<dbReference type="Pfam" id="PF01476">
    <property type="entry name" value="LysM"/>
    <property type="match status" value="1"/>
</dbReference>
<evidence type="ECO:0000256" key="1">
    <source>
        <dbReference type="SAM" id="Phobius"/>
    </source>
</evidence>
<keyword evidence="1" id="KW-0472">Membrane</keyword>
<feature type="transmembrane region" description="Helical" evidence="1">
    <location>
        <begin position="29"/>
        <end position="50"/>
    </location>
</feature>
<feature type="domain" description="LysM" evidence="2">
    <location>
        <begin position="82"/>
        <end position="126"/>
    </location>
</feature>
<dbReference type="CDD" id="cd00118">
    <property type="entry name" value="LysM"/>
    <property type="match status" value="1"/>
</dbReference>
<dbReference type="PANTHER" id="PTHR33734:SF22">
    <property type="entry name" value="MEMBRANE-BOUND LYTIC MUREIN TRANSGLYCOSYLASE D"/>
    <property type="match status" value="1"/>
</dbReference>
<dbReference type="InterPro" id="IPR036779">
    <property type="entry name" value="LysM_dom_sf"/>
</dbReference>
<gene>
    <name evidence="3" type="ORF">UFOPK2086_00616</name>
</gene>
<organism evidence="3">
    <name type="scientific">freshwater metagenome</name>
    <dbReference type="NCBI Taxonomy" id="449393"/>
    <lineage>
        <taxon>unclassified sequences</taxon>
        <taxon>metagenomes</taxon>
        <taxon>ecological metagenomes</taxon>
    </lineage>
</organism>
<keyword evidence="1" id="KW-1133">Transmembrane helix</keyword>
<evidence type="ECO:0000313" key="3">
    <source>
        <dbReference type="EMBL" id="CAB4635695.1"/>
    </source>
</evidence>
<sequence length="143" mass="15261">MEPTETTWGEHGHLRHRRNMRGMFLRTRLHMYLLWSTCAFVFLAIISGLLTDGGSGAASDTTLVQGAATTTTIATGPTTAPRTYVVQSGESLFAIARKFNLSAPALVELNNIKDPDRVSAGTQLLLPPSNGFVAIGASTTMAP</sequence>
<reference evidence="3" key="1">
    <citation type="submission" date="2020-05" db="EMBL/GenBank/DDBJ databases">
        <authorList>
            <person name="Chiriac C."/>
            <person name="Salcher M."/>
            <person name="Ghai R."/>
            <person name="Kavagutti S V."/>
        </authorList>
    </citation>
    <scope>NUCLEOTIDE SEQUENCE</scope>
</reference>
<evidence type="ECO:0000259" key="2">
    <source>
        <dbReference type="PROSITE" id="PS51782"/>
    </source>
</evidence>
<dbReference type="AlphaFoldDB" id="A0A6J6JGC4"/>
<dbReference type="GO" id="GO:0008932">
    <property type="term" value="F:lytic endotransglycosylase activity"/>
    <property type="evidence" value="ECO:0007669"/>
    <property type="project" value="TreeGrafter"/>
</dbReference>
<dbReference type="Gene3D" id="3.10.350.10">
    <property type="entry name" value="LysM domain"/>
    <property type="match status" value="1"/>
</dbReference>
<accession>A0A6J6JGC4</accession>
<protein>
    <submittedName>
        <fullName evidence="3">Unannotated protein</fullName>
    </submittedName>
</protein>
<name>A0A6J6JGC4_9ZZZZ</name>
<dbReference type="EMBL" id="CAEZVQ010000064">
    <property type="protein sequence ID" value="CAB4635695.1"/>
    <property type="molecule type" value="Genomic_DNA"/>
</dbReference>